<keyword evidence="9 12" id="KW-0460">Magnesium</keyword>
<protein>
    <recommendedName>
        <fullName evidence="6 12">Dihydropteroate synthase</fullName>
        <shortName evidence="12">DHPS</shortName>
        <ecNumber evidence="5 12">2.5.1.15</ecNumber>
    </recommendedName>
    <alternativeName>
        <fullName evidence="11 12">Dihydropteroate pyrophosphorylase</fullName>
    </alternativeName>
</protein>
<dbReference type="GO" id="GO:0004156">
    <property type="term" value="F:dihydropteroate synthase activity"/>
    <property type="evidence" value="ECO:0007669"/>
    <property type="project" value="UniProtKB-EC"/>
</dbReference>
<organism evidence="15 16">
    <name type="scientific">Janibacter hoylei PVAS-1</name>
    <dbReference type="NCBI Taxonomy" id="1210046"/>
    <lineage>
        <taxon>Bacteria</taxon>
        <taxon>Bacillati</taxon>
        <taxon>Actinomycetota</taxon>
        <taxon>Actinomycetes</taxon>
        <taxon>Micrococcales</taxon>
        <taxon>Intrasporangiaceae</taxon>
        <taxon>Janibacter</taxon>
    </lineage>
</organism>
<evidence type="ECO:0000256" key="1">
    <source>
        <dbReference type="ARBA" id="ARBA00000012"/>
    </source>
</evidence>
<dbReference type="InterPro" id="IPR006390">
    <property type="entry name" value="DHP_synth_dom"/>
</dbReference>
<keyword evidence="7 12" id="KW-0808">Transferase</keyword>
<gene>
    <name evidence="15" type="ORF">B277_05304</name>
</gene>
<comment type="catalytic activity">
    <reaction evidence="1">
        <text>(7,8-dihydropterin-6-yl)methyl diphosphate + 4-aminobenzoate = 7,8-dihydropteroate + diphosphate</text>
        <dbReference type="Rhea" id="RHEA:19949"/>
        <dbReference type="ChEBI" id="CHEBI:17836"/>
        <dbReference type="ChEBI" id="CHEBI:17839"/>
        <dbReference type="ChEBI" id="CHEBI:33019"/>
        <dbReference type="ChEBI" id="CHEBI:72950"/>
        <dbReference type="EC" id="2.5.1.15"/>
    </reaction>
</comment>
<dbReference type="PROSITE" id="PS50972">
    <property type="entry name" value="PTERIN_BINDING"/>
    <property type="match status" value="1"/>
</dbReference>
<evidence type="ECO:0000256" key="12">
    <source>
        <dbReference type="RuleBase" id="RU361205"/>
    </source>
</evidence>
<comment type="function">
    <text evidence="12">Catalyzes the condensation of para-aminobenzoate (pABA) with 6-hydroxymethyl-7,8-dihydropterin diphosphate (DHPt-PP) to form 7,8-dihydropteroate (H2Pte), the immediate precursor of folate derivatives.</text>
</comment>
<dbReference type="SUPFAM" id="SSF51717">
    <property type="entry name" value="Dihydropteroate synthetase-like"/>
    <property type="match status" value="1"/>
</dbReference>
<dbReference type="InterPro" id="IPR045031">
    <property type="entry name" value="DHP_synth-like"/>
</dbReference>
<dbReference type="FunFam" id="3.20.20.20:FF:000006">
    <property type="entry name" value="Dihydropteroate synthase"/>
    <property type="match status" value="1"/>
</dbReference>
<keyword evidence="8 12" id="KW-0479">Metal-binding</keyword>
<comment type="cofactor">
    <cofactor evidence="2 12">
        <name>Mg(2+)</name>
        <dbReference type="ChEBI" id="CHEBI:18420"/>
    </cofactor>
</comment>
<evidence type="ECO:0000256" key="10">
    <source>
        <dbReference type="ARBA" id="ARBA00022909"/>
    </source>
</evidence>
<dbReference type="CDD" id="cd00739">
    <property type="entry name" value="DHPS"/>
    <property type="match status" value="1"/>
</dbReference>
<evidence type="ECO:0000313" key="16">
    <source>
        <dbReference type="Proteomes" id="UP000004474"/>
    </source>
</evidence>
<evidence type="ECO:0000256" key="2">
    <source>
        <dbReference type="ARBA" id="ARBA00001946"/>
    </source>
</evidence>
<dbReference type="PATRIC" id="fig|1210046.3.peg.1029"/>
<evidence type="ECO:0000259" key="14">
    <source>
        <dbReference type="PROSITE" id="PS50972"/>
    </source>
</evidence>
<dbReference type="eggNOG" id="COG0294">
    <property type="taxonomic scope" value="Bacteria"/>
</dbReference>
<dbReference type="EMBL" id="ALWX01000020">
    <property type="protein sequence ID" value="EKA61850.1"/>
    <property type="molecule type" value="Genomic_DNA"/>
</dbReference>
<dbReference type="GO" id="GO:0046656">
    <property type="term" value="P:folic acid biosynthetic process"/>
    <property type="evidence" value="ECO:0007669"/>
    <property type="project" value="UniProtKB-KW"/>
</dbReference>
<dbReference type="UniPathway" id="UPA00077">
    <property type="reaction ID" value="UER00156"/>
</dbReference>
<evidence type="ECO:0000256" key="7">
    <source>
        <dbReference type="ARBA" id="ARBA00022679"/>
    </source>
</evidence>
<evidence type="ECO:0000256" key="9">
    <source>
        <dbReference type="ARBA" id="ARBA00022842"/>
    </source>
</evidence>
<evidence type="ECO:0000256" key="5">
    <source>
        <dbReference type="ARBA" id="ARBA00012458"/>
    </source>
</evidence>
<dbReference type="GO" id="GO:0005829">
    <property type="term" value="C:cytosol"/>
    <property type="evidence" value="ECO:0007669"/>
    <property type="project" value="TreeGrafter"/>
</dbReference>
<evidence type="ECO:0000256" key="4">
    <source>
        <dbReference type="ARBA" id="ARBA00009503"/>
    </source>
</evidence>
<evidence type="ECO:0000256" key="13">
    <source>
        <dbReference type="SAM" id="MobiDB-lite"/>
    </source>
</evidence>
<reference evidence="15 16" key="1">
    <citation type="journal article" date="2012" name="J. Bacteriol.">
        <title>Genome Sequence of Janibacter hoylei MTCC8307, Isolated from the Stratospheric Air.</title>
        <authorList>
            <person name="Pawar S.P."/>
            <person name="Dhotre D.P."/>
            <person name="Shetty S.A."/>
            <person name="Chowdhury S.P."/>
            <person name="Chaudhari B.L."/>
            <person name="Shouche Y.S."/>
        </authorList>
    </citation>
    <scope>NUCLEOTIDE SEQUENCE [LARGE SCALE GENOMIC DNA]</scope>
    <source>
        <strain evidence="15 16">PVAS-1</strain>
    </source>
</reference>
<dbReference type="PANTHER" id="PTHR20941:SF1">
    <property type="entry name" value="FOLIC ACID SYNTHESIS PROTEIN FOL1"/>
    <property type="match status" value="1"/>
</dbReference>
<dbReference type="EC" id="2.5.1.15" evidence="5 12"/>
<evidence type="ECO:0000256" key="11">
    <source>
        <dbReference type="ARBA" id="ARBA00030193"/>
    </source>
</evidence>
<dbReference type="Proteomes" id="UP000004474">
    <property type="component" value="Unassembled WGS sequence"/>
</dbReference>
<feature type="compositionally biased region" description="Gly residues" evidence="13">
    <location>
        <begin position="298"/>
        <end position="320"/>
    </location>
</feature>
<feature type="region of interest" description="Disordered" evidence="13">
    <location>
        <begin position="288"/>
        <end position="326"/>
    </location>
</feature>
<evidence type="ECO:0000256" key="8">
    <source>
        <dbReference type="ARBA" id="ARBA00022723"/>
    </source>
</evidence>
<dbReference type="PANTHER" id="PTHR20941">
    <property type="entry name" value="FOLATE SYNTHESIS PROTEINS"/>
    <property type="match status" value="1"/>
</dbReference>
<comment type="similarity">
    <text evidence="4 12">Belongs to the DHPS family.</text>
</comment>
<dbReference type="NCBIfam" id="TIGR01496">
    <property type="entry name" value="DHPS"/>
    <property type="match status" value="1"/>
</dbReference>
<dbReference type="RefSeq" id="WP_007925857.1">
    <property type="nucleotide sequence ID" value="NZ_ALWX01000020.1"/>
</dbReference>
<evidence type="ECO:0000256" key="3">
    <source>
        <dbReference type="ARBA" id="ARBA00004763"/>
    </source>
</evidence>
<accession>K1DZ74</accession>
<dbReference type="PROSITE" id="PS00793">
    <property type="entry name" value="DHPS_2"/>
    <property type="match status" value="1"/>
</dbReference>
<dbReference type="GO" id="GO:0046872">
    <property type="term" value="F:metal ion binding"/>
    <property type="evidence" value="ECO:0007669"/>
    <property type="project" value="UniProtKB-KW"/>
</dbReference>
<dbReference type="GO" id="GO:0046654">
    <property type="term" value="P:tetrahydrofolate biosynthetic process"/>
    <property type="evidence" value="ECO:0007669"/>
    <property type="project" value="UniProtKB-UniPathway"/>
</dbReference>
<dbReference type="STRING" id="1210046.B277_05304"/>
<dbReference type="InterPro" id="IPR011005">
    <property type="entry name" value="Dihydropteroate_synth-like_sf"/>
</dbReference>
<evidence type="ECO:0000256" key="6">
    <source>
        <dbReference type="ARBA" id="ARBA00016919"/>
    </source>
</evidence>
<dbReference type="InterPro" id="IPR000489">
    <property type="entry name" value="Pterin-binding_dom"/>
</dbReference>
<proteinExistence type="inferred from homology"/>
<feature type="domain" description="Pterin-binding" evidence="14">
    <location>
        <begin position="18"/>
        <end position="275"/>
    </location>
</feature>
<comment type="pathway">
    <text evidence="3 12">Cofactor biosynthesis; tetrahydrofolate biosynthesis; 7,8-dihydrofolate from 2-amino-4-hydroxy-6-hydroxymethyl-7,8-dihydropteridine diphosphate and 4-aminobenzoate: step 1/2.</text>
</comment>
<keyword evidence="10 12" id="KW-0289">Folate biosynthesis</keyword>
<comment type="caution">
    <text evidence="15">The sequence shown here is derived from an EMBL/GenBank/DDBJ whole genome shotgun (WGS) entry which is preliminary data.</text>
</comment>
<dbReference type="Pfam" id="PF00809">
    <property type="entry name" value="Pterin_bind"/>
    <property type="match status" value="1"/>
</dbReference>
<dbReference type="AlphaFoldDB" id="K1DZ74"/>
<evidence type="ECO:0000313" key="15">
    <source>
        <dbReference type="EMBL" id="EKA61850.1"/>
    </source>
</evidence>
<sequence length="326" mass="33473">MTHPVLTRIAAEHDRPGPVVMGIVNVTPDSFSDGGRWIETDAAIAHGRSLVAAGASVVDVGGESTRPGAERPSEDEELRRVVPVVRALSAEGIAVSVDTMRASVAAASLEAGAAIINDVSGGLADPQMPHLVAASGAPFVVMHWRGHAHDMQSRAHYADVVAEVCTELTARVEALCAVGATPEQLVLDPGIGFAKTAEHNWRLLAGLEQVVDLGHPVLLGTSRKGFLGSVGREEGHERPLDGRAVATAVTSARAARAGVWCVRVHDVTATVDAIDVTTALGEVGSLRDGRFATSSGTGESGRGSSGTGESGRGSSGTGESGRGERP</sequence>
<dbReference type="Gene3D" id="3.20.20.20">
    <property type="entry name" value="Dihydropteroate synthase-like"/>
    <property type="match status" value="1"/>
</dbReference>
<name>K1DZ74_9MICO</name>
<dbReference type="PROSITE" id="PS00792">
    <property type="entry name" value="DHPS_1"/>
    <property type="match status" value="1"/>
</dbReference>